<dbReference type="InterPro" id="IPR018392">
    <property type="entry name" value="LysM"/>
</dbReference>
<feature type="compositionally biased region" description="Pro residues" evidence="1">
    <location>
        <begin position="153"/>
        <end position="162"/>
    </location>
</feature>
<dbReference type="AlphaFoldDB" id="A0A9D2LCK0"/>
<dbReference type="EMBL" id="DWZH01000037">
    <property type="protein sequence ID" value="HJB09865.1"/>
    <property type="molecule type" value="Genomic_DNA"/>
</dbReference>
<evidence type="ECO:0000313" key="4">
    <source>
        <dbReference type="EMBL" id="HJB09865.1"/>
    </source>
</evidence>
<keyword evidence="2" id="KW-0812">Transmembrane</keyword>
<dbReference type="Proteomes" id="UP000823823">
    <property type="component" value="Unassembled WGS sequence"/>
</dbReference>
<evidence type="ECO:0000259" key="3">
    <source>
        <dbReference type="PROSITE" id="PS51782"/>
    </source>
</evidence>
<protein>
    <submittedName>
        <fullName evidence="4">LysM peptidoglycan-binding domain-containing protein</fullName>
    </submittedName>
</protein>
<evidence type="ECO:0000256" key="2">
    <source>
        <dbReference type="SAM" id="Phobius"/>
    </source>
</evidence>
<evidence type="ECO:0000313" key="5">
    <source>
        <dbReference type="Proteomes" id="UP000823823"/>
    </source>
</evidence>
<reference evidence="4" key="2">
    <citation type="submission" date="2021-04" db="EMBL/GenBank/DDBJ databases">
        <authorList>
            <person name="Gilroy R."/>
        </authorList>
    </citation>
    <scope>NUCLEOTIDE SEQUENCE</scope>
    <source>
        <strain evidence="4">ChiHjej13B12-24818</strain>
    </source>
</reference>
<comment type="caution">
    <text evidence="4">The sequence shown here is derived from an EMBL/GenBank/DDBJ whole genome shotgun (WGS) entry which is preliminary data.</text>
</comment>
<dbReference type="PROSITE" id="PS51782">
    <property type="entry name" value="LYSM"/>
    <property type="match status" value="1"/>
</dbReference>
<evidence type="ECO:0000256" key="1">
    <source>
        <dbReference type="SAM" id="MobiDB-lite"/>
    </source>
</evidence>
<reference evidence="4" key="1">
    <citation type="journal article" date="2021" name="PeerJ">
        <title>Extensive microbial diversity within the chicken gut microbiome revealed by metagenomics and culture.</title>
        <authorList>
            <person name="Gilroy R."/>
            <person name="Ravi A."/>
            <person name="Getino M."/>
            <person name="Pursley I."/>
            <person name="Horton D.L."/>
            <person name="Alikhan N.F."/>
            <person name="Baker D."/>
            <person name="Gharbi K."/>
            <person name="Hall N."/>
            <person name="Watson M."/>
            <person name="Adriaenssens E.M."/>
            <person name="Foster-Nyarko E."/>
            <person name="Jarju S."/>
            <person name="Secka A."/>
            <person name="Antonio M."/>
            <person name="Oren A."/>
            <person name="Chaudhuri R.R."/>
            <person name="La Ragione R."/>
            <person name="Hildebrand F."/>
            <person name="Pallen M.J."/>
        </authorList>
    </citation>
    <scope>NUCLEOTIDE SEQUENCE</scope>
    <source>
        <strain evidence="4">ChiHjej13B12-24818</strain>
    </source>
</reference>
<feature type="transmembrane region" description="Helical" evidence="2">
    <location>
        <begin position="37"/>
        <end position="67"/>
    </location>
</feature>
<accession>A0A9D2LCK0</accession>
<name>A0A9D2LCK0_9MICO</name>
<dbReference type="CDD" id="cd00118">
    <property type="entry name" value="LysM"/>
    <property type="match status" value="1"/>
</dbReference>
<dbReference type="InterPro" id="IPR036779">
    <property type="entry name" value="LysM_dom_sf"/>
</dbReference>
<keyword evidence="2" id="KW-0472">Membrane</keyword>
<organism evidence="4 5">
    <name type="scientific">Candidatus Brachybacterium merdavium</name>
    <dbReference type="NCBI Taxonomy" id="2838513"/>
    <lineage>
        <taxon>Bacteria</taxon>
        <taxon>Bacillati</taxon>
        <taxon>Actinomycetota</taxon>
        <taxon>Actinomycetes</taxon>
        <taxon>Micrococcales</taxon>
        <taxon>Dermabacteraceae</taxon>
        <taxon>Brachybacterium</taxon>
    </lineage>
</organism>
<gene>
    <name evidence="4" type="ORF">H9786_04940</name>
</gene>
<dbReference type="Gene3D" id="3.10.350.10">
    <property type="entry name" value="LysM domain"/>
    <property type="match status" value="1"/>
</dbReference>
<keyword evidence="2" id="KW-1133">Transmembrane helix</keyword>
<feature type="compositionally biased region" description="Low complexity" evidence="1">
    <location>
        <begin position="163"/>
        <end position="172"/>
    </location>
</feature>
<proteinExistence type="predicted"/>
<sequence length="295" mass="28989">MTAGAVMASAAAIGMALYVHARLPVVLGGHGETALLGAVLVAAAALGVLLCAYLALVWTLASSVLLLGPASRAGRALLGALRVLAPQLARRLTLGAAFATATTGMVLAPAVAADPAAPERGTGHAAISATLNPVSPMPAEGPGSPPADGDPVSDPPEPPAADPEPGQADAGPSQRGAAPSGAEPDVPGRPALGWPGSGSAETPDEPVPPSDAGAPAVTDAPPPSSPSTVEVRPGDSLWSITDELLGPGLDDPDAISSLWPVLHDVNGDVIGTDPDHIEPGQVLIVPAQISSQENS</sequence>
<feature type="domain" description="LysM" evidence="3">
    <location>
        <begin position="227"/>
        <end position="285"/>
    </location>
</feature>
<feature type="region of interest" description="Disordered" evidence="1">
    <location>
        <begin position="131"/>
        <end position="235"/>
    </location>
</feature>